<dbReference type="OrthoDB" id="1719965at2759"/>
<evidence type="ECO:0000313" key="9">
    <source>
        <dbReference type="Proteomes" id="UP000245119"/>
    </source>
</evidence>
<dbReference type="EMBL" id="PZQS01000007">
    <property type="protein sequence ID" value="PVD26942.1"/>
    <property type="molecule type" value="Genomic_DNA"/>
</dbReference>
<keyword evidence="2" id="KW-0677">Repeat</keyword>
<evidence type="ECO:0000256" key="4">
    <source>
        <dbReference type="ARBA" id="ARBA00023277"/>
    </source>
</evidence>
<keyword evidence="6" id="KW-0732">Signal</keyword>
<feature type="domain" description="GH10" evidence="7">
    <location>
        <begin position="209"/>
        <end position="506"/>
    </location>
</feature>
<dbReference type="InterPro" id="IPR044846">
    <property type="entry name" value="GH10"/>
</dbReference>
<dbReference type="InterPro" id="IPR001000">
    <property type="entry name" value="GH10_dom"/>
</dbReference>
<dbReference type="InterPro" id="IPR017853">
    <property type="entry name" value="GH"/>
</dbReference>
<dbReference type="InterPro" id="IPR008979">
    <property type="entry name" value="Galactose-bd-like_sf"/>
</dbReference>
<dbReference type="Pfam" id="PF02018">
    <property type="entry name" value="CBM_4_9"/>
    <property type="match status" value="1"/>
</dbReference>
<keyword evidence="9" id="KW-1185">Reference proteome</keyword>
<dbReference type="Gene3D" id="2.60.120.260">
    <property type="entry name" value="Galactose-binding domain-like"/>
    <property type="match status" value="1"/>
</dbReference>
<dbReference type="PANTHER" id="PTHR31490">
    <property type="entry name" value="GLYCOSYL HYDROLASE"/>
    <property type="match status" value="1"/>
</dbReference>
<keyword evidence="4" id="KW-0119">Carbohydrate metabolism</keyword>
<dbReference type="GO" id="GO:0000272">
    <property type="term" value="P:polysaccharide catabolic process"/>
    <property type="evidence" value="ECO:0007669"/>
    <property type="project" value="UniProtKB-KW"/>
</dbReference>
<dbReference type="PRINTS" id="PR00134">
    <property type="entry name" value="GLHYDRLASE10"/>
</dbReference>
<dbReference type="GO" id="GO:0031176">
    <property type="term" value="F:endo-1,4-beta-xylanase activity"/>
    <property type="evidence" value="ECO:0007669"/>
    <property type="project" value="UniProtKB-ARBA"/>
</dbReference>
<gene>
    <name evidence="8" type="ORF">C0Q70_12090</name>
</gene>
<dbReference type="PROSITE" id="PS51760">
    <property type="entry name" value="GH10_2"/>
    <property type="match status" value="1"/>
</dbReference>
<dbReference type="PANTHER" id="PTHR31490:SF1">
    <property type="entry name" value="ENDO-1,4-BETA-XYLANASE 1"/>
    <property type="match status" value="1"/>
</dbReference>
<reference evidence="8 9" key="1">
    <citation type="submission" date="2018-04" db="EMBL/GenBank/DDBJ databases">
        <title>The genome of golden apple snail Pomacea canaliculata provides insight into stress tolerance and invasive adaptation.</title>
        <authorList>
            <person name="Liu C."/>
            <person name="Liu B."/>
            <person name="Ren Y."/>
            <person name="Zhang Y."/>
            <person name="Wang H."/>
            <person name="Li S."/>
            <person name="Jiang F."/>
            <person name="Yin L."/>
            <person name="Zhang G."/>
            <person name="Qian W."/>
            <person name="Fan W."/>
        </authorList>
    </citation>
    <scope>NUCLEOTIDE SEQUENCE [LARGE SCALE GENOMIC DNA]</scope>
    <source>
        <strain evidence="8">SZHN2017</strain>
        <tissue evidence="8">Muscle</tissue>
    </source>
</reference>
<feature type="chain" id="PRO_5015729885" description="GH10 domain-containing protein" evidence="6">
    <location>
        <begin position="19"/>
        <end position="567"/>
    </location>
</feature>
<evidence type="ECO:0000259" key="7">
    <source>
        <dbReference type="PROSITE" id="PS51760"/>
    </source>
</evidence>
<evidence type="ECO:0000313" key="8">
    <source>
        <dbReference type="EMBL" id="PVD26942.1"/>
    </source>
</evidence>
<dbReference type="SUPFAM" id="SSF49785">
    <property type="entry name" value="Galactose-binding domain-like"/>
    <property type="match status" value="1"/>
</dbReference>
<evidence type="ECO:0000256" key="5">
    <source>
        <dbReference type="ARBA" id="ARBA00023326"/>
    </source>
</evidence>
<sequence>MQAVTVVCTCLLLTLVNAELLKNGDFEAGTASWNQCWNFVCTLTASDDTRFGKQYLSVTNRTASWMGPGQGIQVTLGKDYRVQSYIKILNDLPGKLGQRMELEVSFEFPDGTKDYVNAAMRHWSGHQTDGFYSAATSKLPANRPKGRVVSTNFYFQGPDPGVGFAVDNTSVTEITSDPDWRAKTDDVINRLRKSDINVQVTAASGVSPADVKIQIVQTRKSYPFGMGGLSSWKYVDPAEDAYRDWVHKHFNWATPGNMLKWRQFDWHSSGDSVPRILQTLNGLKSHNIKVRAHNMVWSVSDFIPLSILALSGDALRNAVQQHITYACNLTRGLVEHWDVNNENLHGQWFQEKLQDIDYDLELFRMVHAADPDAKLFLNDYNVVAQGAATDVRRAFLAQGLKFKAANVSLYGMGVQVHFLKGQEPSPTLVKERLDTLAQVGVPLWVTELSAEDDDPNREADFFERGLRALYGHPAVEGIVFWEFEGYKEAADGTKQLTPSAVRVLDLLEKQWMTNDTRPLAAASQYTVRGFHGDYELRVVYKGQELTNLRQTFTLGTDAKSVSVNVQA</sequence>
<keyword evidence="5" id="KW-0624">Polysaccharide degradation</keyword>
<name>A0A2T7P0J6_POMCA</name>
<dbReference type="AlphaFoldDB" id="A0A2T7P0J6"/>
<evidence type="ECO:0000256" key="3">
    <source>
        <dbReference type="ARBA" id="ARBA00022801"/>
    </source>
</evidence>
<keyword evidence="3" id="KW-0378">Hydrolase</keyword>
<evidence type="ECO:0000256" key="1">
    <source>
        <dbReference type="ARBA" id="ARBA00007495"/>
    </source>
</evidence>
<organism evidence="8 9">
    <name type="scientific">Pomacea canaliculata</name>
    <name type="common">Golden apple snail</name>
    <dbReference type="NCBI Taxonomy" id="400727"/>
    <lineage>
        <taxon>Eukaryota</taxon>
        <taxon>Metazoa</taxon>
        <taxon>Spiralia</taxon>
        <taxon>Lophotrochozoa</taxon>
        <taxon>Mollusca</taxon>
        <taxon>Gastropoda</taxon>
        <taxon>Caenogastropoda</taxon>
        <taxon>Architaenioglossa</taxon>
        <taxon>Ampullarioidea</taxon>
        <taxon>Ampullariidae</taxon>
        <taxon>Pomacea</taxon>
    </lineage>
</organism>
<comment type="caution">
    <text evidence="8">The sequence shown here is derived from an EMBL/GenBank/DDBJ whole genome shotgun (WGS) entry which is preliminary data.</text>
</comment>
<accession>A0A2T7P0J6</accession>
<dbReference type="Gene3D" id="3.20.20.80">
    <property type="entry name" value="Glycosidases"/>
    <property type="match status" value="1"/>
</dbReference>
<dbReference type="SUPFAM" id="SSF51445">
    <property type="entry name" value="(Trans)glycosidases"/>
    <property type="match status" value="1"/>
</dbReference>
<dbReference type="InterPro" id="IPR003305">
    <property type="entry name" value="CenC_carb-bd"/>
</dbReference>
<dbReference type="Proteomes" id="UP000245119">
    <property type="component" value="Linkage Group LG7"/>
</dbReference>
<feature type="signal peptide" evidence="6">
    <location>
        <begin position="1"/>
        <end position="18"/>
    </location>
</feature>
<dbReference type="Pfam" id="PF00331">
    <property type="entry name" value="Glyco_hydro_10"/>
    <property type="match status" value="1"/>
</dbReference>
<evidence type="ECO:0000256" key="2">
    <source>
        <dbReference type="ARBA" id="ARBA00022737"/>
    </source>
</evidence>
<comment type="similarity">
    <text evidence="1">Belongs to the glycosyl hydrolase 10 (cellulase F) family.</text>
</comment>
<evidence type="ECO:0000256" key="6">
    <source>
        <dbReference type="SAM" id="SignalP"/>
    </source>
</evidence>
<dbReference type="SMART" id="SM00633">
    <property type="entry name" value="Glyco_10"/>
    <property type="match status" value="1"/>
</dbReference>
<proteinExistence type="inferred from homology"/>
<protein>
    <recommendedName>
        <fullName evidence="7">GH10 domain-containing protein</fullName>
    </recommendedName>
</protein>